<gene>
    <name evidence="2" type="ORF">N7G274_003500</name>
</gene>
<dbReference type="Gene3D" id="1.20.1050.10">
    <property type="match status" value="1"/>
</dbReference>
<dbReference type="PANTHER" id="PTHR43968">
    <property type="match status" value="1"/>
</dbReference>
<name>A0ABR4AFR9_9LECA</name>
<sequence>MAPHNDIVLFHYQFSPFAKRVVWYLTLRGIEYAQCLQPVYLPREDINALGVKYRRIPIMSIGRDIYCDTRLILQKLEEKFPHGALGASQPEQKAIEKLLESWTVDGGMFIRAAQTIPLEMPLLKDPKFTKDREDYSGRSWSQQDVKNLQPEGITHVRDGFEFLEKWLLADGRQWILKTEKPSLADIEAIWPFHWVLSLKSLPPTVVSKEKYPKVYAWIDRFNAAIASAKSSAPKPATLKGAEAVKHVMQADFAEPEGQVDVNDPLGLKKGQDVESWPVDSGFKHHDRGRLVSITPQEVVLASQSKVGGREIRIHHPRWNFRTRAVGTLGTKL</sequence>
<dbReference type="InterPro" id="IPR050983">
    <property type="entry name" value="GST_Omega/HSP26"/>
</dbReference>
<dbReference type="PROSITE" id="PS50405">
    <property type="entry name" value="GST_CTER"/>
    <property type="match status" value="1"/>
</dbReference>
<comment type="caution">
    <text evidence="2">The sequence shown here is derived from an EMBL/GenBank/DDBJ whole genome shotgun (WGS) entry which is preliminary data.</text>
</comment>
<protein>
    <recommendedName>
        <fullName evidence="1">GST C-terminal domain-containing protein</fullName>
    </recommendedName>
</protein>
<dbReference type="InterPro" id="IPR036249">
    <property type="entry name" value="Thioredoxin-like_sf"/>
</dbReference>
<dbReference type="Proteomes" id="UP001590950">
    <property type="component" value="Unassembled WGS sequence"/>
</dbReference>
<dbReference type="InterPro" id="IPR058268">
    <property type="entry name" value="DUF7962"/>
</dbReference>
<dbReference type="PANTHER" id="PTHR43968:SF6">
    <property type="entry name" value="GLUTATHIONE S-TRANSFERASE OMEGA"/>
    <property type="match status" value="1"/>
</dbReference>
<dbReference type="EMBL" id="JBEFKJ010000010">
    <property type="protein sequence ID" value="KAL2043980.1"/>
    <property type="molecule type" value="Genomic_DNA"/>
</dbReference>
<accession>A0ABR4AFR9</accession>
<dbReference type="CDD" id="cd00299">
    <property type="entry name" value="GST_C_family"/>
    <property type="match status" value="1"/>
</dbReference>
<dbReference type="SUPFAM" id="SSF47616">
    <property type="entry name" value="GST C-terminal domain-like"/>
    <property type="match status" value="1"/>
</dbReference>
<dbReference type="Gene3D" id="3.40.30.110">
    <property type="match status" value="2"/>
</dbReference>
<evidence type="ECO:0000259" key="1">
    <source>
        <dbReference type="PROSITE" id="PS50405"/>
    </source>
</evidence>
<organism evidence="2 3">
    <name type="scientific">Stereocaulon virgatum</name>
    <dbReference type="NCBI Taxonomy" id="373712"/>
    <lineage>
        <taxon>Eukaryota</taxon>
        <taxon>Fungi</taxon>
        <taxon>Dikarya</taxon>
        <taxon>Ascomycota</taxon>
        <taxon>Pezizomycotina</taxon>
        <taxon>Lecanoromycetes</taxon>
        <taxon>OSLEUM clade</taxon>
        <taxon>Lecanoromycetidae</taxon>
        <taxon>Lecanorales</taxon>
        <taxon>Lecanorineae</taxon>
        <taxon>Stereocaulaceae</taxon>
        <taxon>Stereocaulon</taxon>
    </lineage>
</organism>
<proteinExistence type="predicted"/>
<keyword evidence="3" id="KW-1185">Reference proteome</keyword>
<reference evidence="2 3" key="1">
    <citation type="submission" date="2024-09" db="EMBL/GenBank/DDBJ databases">
        <title>Rethinking Asexuality: The Enigmatic Case of Functional Sexual Genes in Lepraria (Stereocaulaceae).</title>
        <authorList>
            <person name="Doellman M."/>
            <person name="Sun Y."/>
            <person name="Barcenas-Pena A."/>
            <person name="Lumbsch H.T."/>
            <person name="Grewe F."/>
        </authorList>
    </citation>
    <scope>NUCLEOTIDE SEQUENCE [LARGE SCALE GENOMIC DNA]</scope>
    <source>
        <strain evidence="2 3">Mercado 3170</strain>
    </source>
</reference>
<dbReference type="Pfam" id="PF13417">
    <property type="entry name" value="GST_N_3"/>
    <property type="match status" value="1"/>
</dbReference>
<dbReference type="InterPro" id="IPR036282">
    <property type="entry name" value="Glutathione-S-Trfase_C_sf"/>
</dbReference>
<feature type="domain" description="GST C-terminal" evidence="1">
    <location>
        <begin position="89"/>
        <end position="247"/>
    </location>
</feature>
<dbReference type="InterPro" id="IPR010987">
    <property type="entry name" value="Glutathione-S-Trfase_C-like"/>
</dbReference>
<dbReference type="SUPFAM" id="SSF52833">
    <property type="entry name" value="Thioredoxin-like"/>
    <property type="match status" value="1"/>
</dbReference>
<evidence type="ECO:0000313" key="3">
    <source>
        <dbReference type="Proteomes" id="UP001590950"/>
    </source>
</evidence>
<dbReference type="Pfam" id="PF25907">
    <property type="entry name" value="DUF7962"/>
    <property type="match status" value="1"/>
</dbReference>
<dbReference type="InterPro" id="IPR004045">
    <property type="entry name" value="Glutathione_S-Trfase_N"/>
</dbReference>
<evidence type="ECO:0000313" key="2">
    <source>
        <dbReference type="EMBL" id="KAL2043980.1"/>
    </source>
</evidence>